<dbReference type="Proteomes" id="UP000215441">
    <property type="component" value="Unassembled WGS sequence"/>
</dbReference>
<evidence type="ECO:0000313" key="6">
    <source>
        <dbReference type="EMBL" id="OYD51173.1"/>
    </source>
</evidence>
<comment type="caution">
    <text evidence="6">The sequence shown here is derived from an EMBL/GenBank/DDBJ whole genome shotgun (WGS) entry which is preliminary data.</text>
</comment>
<keyword evidence="2" id="KW-0805">Transcription regulation</keyword>
<dbReference type="GO" id="GO:0003700">
    <property type="term" value="F:DNA-binding transcription factor activity"/>
    <property type="evidence" value="ECO:0007669"/>
    <property type="project" value="InterPro"/>
</dbReference>
<dbReference type="FunFam" id="3.40.190.290:FF:000001">
    <property type="entry name" value="Transcriptional regulator, LysR family"/>
    <property type="match status" value="1"/>
</dbReference>
<dbReference type="InterPro" id="IPR058163">
    <property type="entry name" value="LysR-type_TF_proteobact-type"/>
</dbReference>
<dbReference type="GO" id="GO:0006351">
    <property type="term" value="P:DNA-templated transcription"/>
    <property type="evidence" value="ECO:0007669"/>
    <property type="project" value="TreeGrafter"/>
</dbReference>
<dbReference type="AlphaFoldDB" id="A0A235EQW4"/>
<comment type="similarity">
    <text evidence="1">Belongs to the LysR transcriptional regulatory family.</text>
</comment>
<evidence type="ECO:0000256" key="1">
    <source>
        <dbReference type="ARBA" id="ARBA00009437"/>
    </source>
</evidence>
<evidence type="ECO:0000256" key="2">
    <source>
        <dbReference type="ARBA" id="ARBA00023015"/>
    </source>
</evidence>
<dbReference type="FunFam" id="1.10.10.10:FF:000001">
    <property type="entry name" value="LysR family transcriptional regulator"/>
    <property type="match status" value="1"/>
</dbReference>
<keyword evidence="7" id="KW-1185">Reference proteome</keyword>
<accession>A0A235EQW4</accession>
<dbReference type="PANTHER" id="PTHR30537:SF5">
    <property type="entry name" value="HTH-TYPE TRANSCRIPTIONAL ACTIVATOR TTDR-RELATED"/>
    <property type="match status" value="1"/>
</dbReference>
<evidence type="ECO:0000256" key="3">
    <source>
        <dbReference type="ARBA" id="ARBA00023125"/>
    </source>
</evidence>
<evidence type="ECO:0000256" key="4">
    <source>
        <dbReference type="ARBA" id="ARBA00023163"/>
    </source>
</evidence>
<dbReference type="InterPro" id="IPR036390">
    <property type="entry name" value="WH_DNA-bd_sf"/>
</dbReference>
<reference evidence="6 7" key="1">
    <citation type="submission" date="2017-07" db="EMBL/GenBank/DDBJ databases">
        <title>Acidovorax KNDSW TSA 6 genome sequence and assembly.</title>
        <authorList>
            <person name="Mayilraj S."/>
        </authorList>
    </citation>
    <scope>NUCLEOTIDE SEQUENCE [LARGE SCALE GENOMIC DNA]</scope>
    <source>
        <strain evidence="6 7">KNDSW-TSA6</strain>
    </source>
</reference>
<gene>
    <name evidence="6" type="ORF">CBY09_04920</name>
</gene>
<dbReference type="Gene3D" id="1.10.10.10">
    <property type="entry name" value="Winged helix-like DNA-binding domain superfamily/Winged helix DNA-binding domain"/>
    <property type="match status" value="1"/>
</dbReference>
<dbReference type="GO" id="GO:0043565">
    <property type="term" value="F:sequence-specific DNA binding"/>
    <property type="evidence" value="ECO:0007669"/>
    <property type="project" value="TreeGrafter"/>
</dbReference>
<dbReference type="SUPFAM" id="SSF53850">
    <property type="entry name" value="Periplasmic binding protein-like II"/>
    <property type="match status" value="1"/>
</dbReference>
<dbReference type="InterPro" id="IPR036388">
    <property type="entry name" value="WH-like_DNA-bd_sf"/>
</dbReference>
<evidence type="ECO:0000259" key="5">
    <source>
        <dbReference type="PROSITE" id="PS50931"/>
    </source>
</evidence>
<dbReference type="PROSITE" id="PS50931">
    <property type="entry name" value="HTH_LYSR"/>
    <property type="match status" value="1"/>
</dbReference>
<evidence type="ECO:0000313" key="7">
    <source>
        <dbReference type="Proteomes" id="UP000215441"/>
    </source>
</evidence>
<name>A0A235EQW4_9BURK</name>
<dbReference type="CDD" id="cd08479">
    <property type="entry name" value="PBP2_CrgA_like_9"/>
    <property type="match status" value="1"/>
</dbReference>
<dbReference type="Pfam" id="PF03466">
    <property type="entry name" value="LysR_substrate"/>
    <property type="match status" value="1"/>
</dbReference>
<dbReference type="InterPro" id="IPR000847">
    <property type="entry name" value="LysR_HTH_N"/>
</dbReference>
<dbReference type="SUPFAM" id="SSF46785">
    <property type="entry name" value="Winged helix' DNA-binding domain"/>
    <property type="match status" value="1"/>
</dbReference>
<dbReference type="InterPro" id="IPR005119">
    <property type="entry name" value="LysR_subst-bd"/>
</dbReference>
<dbReference type="PANTHER" id="PTHR30537">
    <property type="entry name" value="HTH-TYPE TRANSCRIPTIONAL REGULATOR"/>
    <property type="match status" value="1"/>
</dbReference>
<sequence>MFPALLKTTIRRLWLHHLHIVHKNPAAEDLRVFTAVVRKASFGGAATELGTSPAYVSKRIRLLEQDLQVKLLHRTTRRVAVTEEGERVFHWAQRILDDMEQLMQEVAVTRSEPRGLLRVSSSFGFGRQIVAPALSRLVEQHPGVQVRLEVFDRLVDVAGEGFDLDVRVGDEIARHLIARRLADNHRVLCAAPAYLQRKGAPRSVADLAAHDCLVIKERDHPFGVWRLRSGAQEESVKVRGPLSANNGEMAVQWAVDGRGIVLRSLWDVGAHLQTGRLVQVLPQWQQEANVWAVYPTRLERSAKVRVCVEFLQAHFRAGWMARGADAGASALV</sequence>
<dbReference type="OrthoDB" id="8954631at2"/>
<feature type="domain" description="HTH lysR-type" evidence="5">
    <location>
        <begin position="29"/>
        <end position="82"/>
    </location>
</feature>
<dbReference type="Pfam" id="PF00126">
    <property type="entry name" value="HTH_1"/>
    <property type="match status" value="1"/>
</dbReference>
<organism evidence="6 7">
    <name type="scientific">Acidovorax kalamii</name>
    <dbReference type="NCBI Taxonomy" id="2004485"/>
    <lineage>
        <taxon>Bacteria</taxon>
        <taxon>Pseudomonadati</taxon>
        <taxon>Pseudomonadota</taxon>
        <taxon>Betaproteobacteria</taxon>
        <taxon>Burkholderiales</taxon>
        <taxon>Comamonadaceae</taxon>
        <taxon>Acidovorax</taxon>
    </lineage>
</organism>
<dbReference type="EMBL" id="NOIG01000004">
    <property type="protein sequence ID" value="OYD51173.1"/>
    <property type="molecule type" value="Genomic_DNA"/>
</dbReference>
<keyword evidence="3" id="KW-0238">DNA-binding</keyword>
<protein>
    <submittedName>
        <fullName evidence="6">LysR family transcriptional regulator</fullName>
    </submittedName>
</protein>
<keyword evidence="4" id="KW-0804">Transcription</keyword>
<dbReference type="Gene3D" id="3.40.190.290">
    <property type="match status" value="1"/>
</dbReference>
<proteinExistence type="inferred from homology"/>